<sequence length="111" mass="12319">MRLTPDPTLPPRTGRWLMRGVYVALGLMATISLLMFVWPHFDPILSVIRVLCVALILTLLGIVTLFALQRRWWQMGGVGLVMILPILLLQIQPGPPPPPEITIPLPPDPGL</sequence>
<dbReference type="AlphaFoldDB" id="H8H1N9"/>
<geneLocation type="plasmid" evidence="2 3">
    <name>P2</name>
</geneLocation>
<gene>
    <name evidence="2" type="ordered locus">DGo_PB0167</name>
</gene>
<reference evidence="2 3" key="1">
    <citation type="journal article" date="2012" name="PLoS ONE">
        <title>Genome sequence and transcriptome analysis of the radioresistant bacterium Deinococcus gobiensis: insights into the extreme environmental adaptations.</title>
        <authorList>
            <person name="Yuan M."/>
            <person name="Chen M."/>
            <person name="Zhang W."/>
            <person name="Lu W."/>
            <person name="Wang J."/>
            <person name="Yang M."/>
            <person name="Zhao P."/>
            <person name="Tang R."/>
            <person name="Li X."/>
            <person name="Hao Y."/>
            <person name="Zhou Z."/>
            <person name="Zhan Y."/>
            <person name="Yu H."/>
            <person name="Teng C."/>
            <person name="Yan Y."/>
            <person name="Ping S."/>
            <person name="Wang Y."/>
            <person name="Lin M."/>
        </authorList>
    </citation>
    <scope>NUCLEOTIDE SEQUENCE [LARGE SCALE GENOMIC DNA]</scope>
    <source>
        <strain evidence="3">DSM 21396 / JCM 16679 / CGMCC 1.7299 / I-0</strain>
        <plasmid evidence="2">P2</plasmid>
    </source>
</reference>
<keyword evidence="1" id="KW-0472">Membrane</keyword>
<dbReference type="KEGG" id="dgo:DGo_PB0167"/>
<protein>
    <submittedName>
        <fullName evidence="2">Uncharacterized protein</fullName>
    </submittedName>
</protein>
<dbReference type="RefSeq" id="WP_014686532.1">
    <property type="nucleotide sequence ID" value="NC_017791.1"/>
</dbReference>
<dbReference type="EMBL" id="CP002193">
    <property type="protein sequence ID" value="AFD27436.1"/>
    <property type="molecule type" value="Genomic_DNA"/>
</dbReference>
<keyword evidence="3" id="KW-1185">Reference proteome</keyword>
<organism evidence="2 3">
    <name type="scientific">Deinococcus gobiensis (strain DSM 21396 / JCM 16679 / CGMCC 1.7299 / I-0)</name>
    <dbReference type="NCBI Taxonomy" id="745776"/>
    <lineage>
        <taxon>Bacteria</taxon>
        <taxon>Thermotogati</taxon>
        <taxon>Deinococcota</taxon>
        <taxon>Deinococci</taxon>
        <taxon>Deinococcales</taxon>
        <taxon>Deinococcaceae</taxon>
        <taxon>Deinococcus</taxon>
    </lineage>
</organism>
<feature type="transmembrane region" description="Helical" evidence="1">
    <location>
        <begin position="21"/>
        <end position="41"/>
    </location>
</feature>
<proteinExistence type="predicted"/>
<keyword evidence="1" id="KW-1133">Transmembrane helix</keyword>
<dbReference type="Proteomes" id="UP000007575">
    <property type="component" value="Plasmid P2"/>
</dbReference>
<feature type="transmembrane region" description="Helical" evidence="1">
    <location>
        <begin position="75"/>
        <end position="92"/>
    </location>
</feature>
<accession>H8H1N9</accession>
<evidence type="ECO:0000313" key="3">
    <source>
        <dbReference type="Proteomes" id="UP000007575"/>
    </source>
</evidence>
<keyword evidence="2" id="KW-0614">Plasmid</keyword>
<evidence type="ECO:0000256" key="1">
    <source>
        <dbReference type="SAM" id="Phobius"/>
    </source>
</evidence>
<name>H8H1N9_DEIGI</name>
<keyword evidence="1" id="KW-0812">Transmembrane</keyword>
<feature type="transmembrane region" description="Helical" evidence="1">
    <location>
        <begin position="47"/>
        <end position="68"/>
    </location>
</feature>
<evidence type="ECO:0000313" key="2">
    <source>
        <dbReference type="EMBL" id="AFD27436.1"/>
    </source>
</evidence>
<dbReference type="HOGENOM" id="CLU_2154224_0_0_0"/>